<dbReference type="AlphaFoldDB" id="A0A445A834"/>
<keyword evidence="2" id="KW-1185">Reference proteome</keyword>
<dbReference type="EMBL" id="SDMP01000013">
    <property type="protein sequence ID" value="RYR22611.1"/>
    <property type="molecule type" value="Genomic_DNA"/>
</dbReference>
<name>A0A445A834_ARAHY</name>
<protein>
    <submittedName>
        <fullName evidence="1">Uncharacterized protein</fullName>
    </submittedName>
</protein>
<reference evidence="1 2" key="1">
    <citation type="submission" date="2019-01" db="EMBL/GenBank/DDBJ databases">
        <title>Sequencing of cultivated peanut Arachis hypogaea provides insights into genome evolution and oil improvement.</title>
        <authorList>
            <person name="Chen X."/>
        </authorList>
    </citation>
    <scope>NUCLEOTIDE SEQUENCE [LARGE SCALE GENOMIC DNA]</scope>
    <source>
        <strain evidence="2">cv. Fuhuasheng</strain>
        <tissue evidence="1">Leaves</tissue>
    </source>
</reference>
<comment type="caution">
    <text evidence="1">The sequence shown here is derived from an EMBL/GenBank/DDBJ whole genome shotgun (WGS) entry which is preliminary data.</text>
</comment>
<dbReference type="Proteomes" id="UP000289738">
    <property type="component" value="Chromosome B03"/>
</dbReference>
<proteinExistence type="predicted"/>
<organism evidence="1 2">
    <name type="scientific">Arachis hypogaea</name>
    <name type="common">Peanut</name>
    <dbReference type="NCBI Taxonomy" id="3818"/>
    <lineage>
        <taxon>Eukaryota</taxon>
        <taxon>Viridiplantae</taxon>
        <taxon>Streptophyta</taxon>
        <taxon>Embryophyta</taxon>
        <taxon>Tracheophyta</taxon>
        <taxon>Spermatophyta</taxon>
        <taxon>Magnoliopsida</taxon>
        <taxon>eudicotyledons</taxon>
        <taxon>Gunneridae</taxon>
        <taxon>Pentapetalae</taxon>
        <taxon>rosids</taxon>
        <taxon>fabids</taxon>
        <taxon>Fabales</taxon>
        <taxon>Fabaceae</taxon>
        <taxon>Papilionoideae</taxon>
        <taxon>50 kb inversion clade</taxon>
        <taxon>dalbergioids sensu lato</taxon>
        <taxon>Dalbergieae</taxon>
        <taxon>Pterocarpus clade</taxon>
        <taxon>Arachis</taxon>
    </lineage>
</organism>
<evidence type="ECO:0000313" key="1">
    <source>
        <dbReference type="EMBL" id="RYR22611.1"/>
    </source>
</evidence>
<evidence type="ECO:0000313" key="2">
    <source>
        <dbReference type="Proteomes" id="UP000289738"/>
    </source>
</evidence>
<accession>A0A445A834</accession>
<gene>
    <name evidence="1" type="ORF">Ahy_B03g067919</name>
</gene>
<sequence>MKVDPSPIVDDNNWIGIASCVAFVVHGAPTEYPPILFGCGFRRNPDKAVCSIAPIRLKKDWITTELDNMLLMFLSRDVFINNYVSVLKEGASDLDGIELVALTRYLEEVVEVKSCGYGWVFKEDLEHLNLKRMYSANSSAHNQKHKFLKIQDDQ</sequence>